<comment type="caution">
    <text evidence="1">The sequence shown here is derived from an EMBL/GenBank/DDBJ whole genome shotgun (WGS) entry which is preliminary data.</text>
</comment>
<sequence length="423" mass="47485">ARSMGVPLSIRQIEQSFGWFAPNYTRASLTVLADIFRGGFTGAEARKAIGGLLAAGSAYYTGSQLAISSLEGKSIADAWKDVEEGFGIVKDPITDEITWKPTGRLMTLKVGNYNFGVGGFWYGLVRLAGNIDATINEVGERERRDLVKVLKHGRINRDNPFVYWWYTRSSPLTGAGFDLASGKDFLGYPIETPEEYAFYIATRFEPIWAEQGLNWLIPGIARDNEIPEGDLTKVVVPIGEVFGLRTFPDGSWQDFYDKANDLIPNIPEAELDDLQLDALERGNQLKWGTLTNVQKTNLLINSDLLELYRTAQADSMIRNTDAWKAWNARIDEEKEAYYGRGSNTDVDHLGLVQRMRIGEMDTRELREEWSEAGQNYGKGLEDIAAEGREGGPYEEIYDVFEKKEATGDRYGFKDDIALAEYIT</sequence>
<feature type="non-terminal residue" evidence="1">
    <location>
        <position position="423"/>
    </location>
</feature>
<reference evidence="1" key="1">
    <citation type="journal article" date="2015" name="Nature">
        <title>Complex archaea that bridge the gap between prokaryotes and eukaryotes.</title>
        <authorList>
            <person name="Spang A."/>
            <person name="Saw J.H."/>
            <person name="Jorgensen S.L."/>
            <person name="Zaremba-Niedzwiedzka K."/>
            <person name="Martijn J."/>
            <person name="Lind A.E."/>
            <person name="van Eijk R."/>
            <person name="Schleper C."/>
            <person name="Guy L."/>
            <person name="Ettema T.J."/>
        </authorList>
    </citation>
    <scope>NUCLEOTIDE SEQUENCE</scope>
</reference>
<evidence type="ECO:0008006" key="2">
    <source>
        <dbReference type="Google" id="ProtNLM"/>
    </source>
</evidence>
<feature type="non-terminal residue" evidence="1">
    <location>
        <position position="1"/>
    </location>
</feature>
<name>A0A0F8Z2G2_9ZZZZ</name>
<accession>A0A0F8Z2G2</accession>
<proteinExistence type="predicted"/>
<dbReference type="EMBL" id="LAZR01050187">
    <property type="protein sequence ID" value="KKK87922.1"/>
    <property type="molecule type" value="Genomic_DNA"/>
</dbReference>
<dbReference type="AlphaFoldDB" id="A0A0F8Z2G2"/>
<gene>
    <name evidence="1" type="ORF">LCGC14_2748380</name>
</gene>
<evidence type="ECO:0000313" key="1">
    <source>
        <dbReference type="EMBL" id="KKK87922.1"/>
    </source>
</evidence>
<protein>
    <recommendedName>
        <fullName evidence="2">Large polyvalent protein associated domain-containing protein</fullName>
    </recommendedName>
</protein>
<organism evidence="1">
    <name type="scientific">marine sediment metagenome</name>
    <dbReference type="NCBI Taxonomy" id="412755"/>
    <lineage>
        <taxon>unclassified sequences</taxon>
        <taxon>metagenomes</taxon>
        <taxon>ecological metagenomes</taxon>
    </lineage>
</organism>